<reference evidence="3 4" key="1">
    <citation type="submission" date="2024-04" db="EMBL/GenBank/DDBJ databases">
        <authorList>
            <consortium name="Genoscope - CEA"/>
            <person name="William W."/>
        </authorList>
    </citation>
    <scope>NUCLEOTIDE SEQUENCE [LARGE SCALE GENOMIC DNA]</scope>
</reference>
<dbReference type="Gene3D" id="2.60.40.4060">
    <property type="entry name" value="Reeler domain"/>
    <property type="match status" value="1"/>
</dbReference>
<protein>
    <recommendedName>
        <fullName evidence="2">Reelin domain-containing protein</fullName>
    </recommendedName>
</protein>
<proteinExistence type="predicted"/>
<feature type="chain" id="PRO_5043931878" description="Reelin domain-containing protein" evidence="1">
    <location>
        <begin position="29"/>
        <end position="217"/>
    </location>
</feature>
<evidence type="ECO:0000313" key="4">
    <source>
        <dbReference type="Proteomes" id="UP001497497"/>
    </source>
</evidence>
<keyword evidence="4" id="KW-1185">Reference proteome</keyword>
<dbReference type="GO" id="GO:0016020">
    <property type="term" value="C:membrane"/>
    <property type="evidence" value="ECO:0007669"/>
    <property type="project" value="TreeGrafter"/>
</dbReference>
<dbReference type="AlphaFoldDB" id="A0AAV2HYQ2"/>
<dbReference type="PANTHER" id="PTHR45828:SF42">
    <property type="entry name" value="DEFENSE PROTEIN L(2)34FC"/>
    <property type="match status" value="1"/>
</dbReference>
<dbReference type="Pfam" id="PF02014">
    <property type="entry name" value="Reeler"/>
    <property type="match status" value="1"/>
</dbReference>
<dbReference type="CDD" id="cd08544">
    <property type="entry name" value="Reeler"/>
    <property type="match status" value="1"/>
</dbReference>
<dbReference type="EMBL" id="CAXITT010000312">
    <property type="protein sequence ID" value="CAL1538787.1"/>
    <property type="molecule type" value="Genomic_DNA"/>
</dbReference>
<gene>
    <name evidence="3" type="ORF">GSLYS_00012608001</name>
</gene>
<comment type="caution">
    <text evidence="3">The sequence shown here is derived from an EMBL/GenBank/DDBJ whole genome shotgun (WGS) entry which is preliminary data.</text>
</comment>
<dbReference type="Proteomes" id="UP001497497">
    <property type="component" value="Unassembled WGS sequence"/>
</dbReference>
<accession>A0AAV2HYQ2</accession>
<evidence type="ECO:0000313" key="3">
    <source>
        <dbReference type="EMBL" id="CAL1538787.1"/>
    </source>
</evidence>
<keyword evidence="1" id="KW-0732">Signal</keyword>
<dbReference type="InterPro" id="IPR042307">
    <property type="entry name" value="Reeler_sf"/>
</dbReference>
<name>A0AAV2HYQ2_LYMST</name>
<dbReference type="InterPro" id="IPR002861">
    <property type="entry name" value="Reeler_dom"/>
</dbReference>
<dbReference type="InterPro" id="IPR051237">
    <property type="entry name" value="Ferric-chelate_Red/DefProt"/>
</dbReference>
<sequence>MEYFQLFTGLPSAAVVMSSLVLLQTISAFPTGSPLSACGNLMPVHIDGELQTGAAPYMLILNDTTYGSTPLKLTITAVGPSARDFMAFMLQARSEFGEVAGHFSDFPLAAKAMTCYSNEDTLTHTAAFIRQSMEVVWHPPNKNIGKISITGSMAQTKVKYWEVESASIKGSGPLDTSGAKPGAVSINGKSGTPGHVAQMGTVFGVLLVGLTKFLGRF</sequence>
<evidence type="ECO:0000259" key="2">
    <source>
        <dbReference type="Pfam" id="PF02014"/>
    </source>
</evidence>
<evidence type="ECO:0000256" key="1">
    <source>
        <dbReference type="SAM" id="SignalP"/>
    </source>
</evidence>
<feature type="domain" description="Reelin" evidence="2">
    <location>
        <begin position="38"/>
        <end position="161"/>
    </location>
</feature>
<dbReference type="PANTHER" id="PTHR45828">
    <property type="entry name" value="CYTOCHROME B561/FERRIC REDUCTASE TRANSMEMBRANE"/>
    <property type="match status" value="1"/>
</dbReference>
<organism evidence="3 4">
    <name type="scientific">Lymnaea stagnalis</name>
    <name type="common">Great pond snail</name>
    <name type="synonym">Helix stagnalis</name>
    <dbReference type="NCBI Taxonomy" id="6523"/>
    <lineage>
        <taxon>Eukaryota</taxon>
        <taxon>Metazoa</taxon>
        <taxon>Spiralia</taxon>
        <taxon>Lophotrochozoa</taxon>
        <taxon>Mollusca</taxon>
        <taxon>Gastropoda</taxon>
        <taxon>Heterobranchia</taxon>
        <taxon>Euthyneura</taxon>
        <taxon>Panpulmonata</taxon>
        <taxon>Hygrophila</taxon>
        <taxon>Lymnaeoidea</taxon>
        <taxon>Lymnaeidae</taxon>
        <taxon>Lymnaea</taxon>
    </lineage>
</organism>
<feature type="signal peptide" evidence="1">
    <location>
        <begin position="1"/>
        <end position="28"/>
    </location>
</feature>